<evidence type="ECO:0000313" key="3">
    <source>
        <dbReference type="Proteomes" id="UP000796880"/>
    </source>
</evidence>
<dbReference type="AlphaFoldDB" id="A0A8K0HII1"/>
<protein>
    <recommendedName>
        <fullName evidence="1">RNase H type-1 domain-containing protein</fullName>
    </recommendedName>
</protein>
<dbReference type="InterPro" id="IPR052929">
    <property type="entry name" value="RNase_H-like_EbsB-rel"/>
</dbReference>
<dbReference type="Pfam" id="PF13456">
    <property type="entry name" value="RVT_3"/>
    <property type="match status" value="1"/>
</dbReference>
<dbReference type="PANTHER" id="PTHR47074">
    <property type="entry name" value="BNAC02G40300D PROTEIN"/>
    <property type="match status" value="1"/>
</dbReference>
<dbReference type="OrthoDB" id="993362at2759"/>
<name>A0A8K0HII1_9ROSA</name>
<dbReference type="InterPro" id="IPR002156">
    <property type="entry name" value="RNaseH_domain"/>
</dbReference>
<comment type="caution">
    <text evidence="2">The sequence shown here is derived from an EMBL/GenBank/DDBJ whole genome shotgun (WGS) entry which is preliminary data.</text>
</comment>
<evidence type="ECO:0000313" key="2">
    <source>
        <dbReference type="EMBL" id="KAF3453436.1"/>
    </source>
</evidence>
<dbReference type="GO" id="GO:0004523">
    <property type="term" value="F:RNA-DNA hybrid ribonuclease activity"/>
    <property type="evidence" value="ECO:0007669"/>
    <property type="project" value="InterPro"/>
</dbReference>
<dbReference type="Proteomes" id="UP000796880">
    <property type="component" value="Unassembled WGS sequence"/>
</dbReference>
<feature type="domain" description="RNase H type-1" evidence="1">
    <location>
        <begin position="111"/>
        <end position="184"/>
    </location>
</feature>
<organism evidence="2 3">
    <name type="scientific">Rhamnella rubrinervis</name>
    <dbReference type="NCBI Taxonomy" id="2594499"/>
    <lineage>
        <taxon>Eukaryota</taxon>
        <taxon>Viridiplantae</taxon>
        <taxon>Streptophyta</taxon>
        <taxon>Embryophyta</taxon>
        <taxon>Tracheophyta</taxon>
        <taxon>Spermatophyta</taxon>
        <taxon>Magnoliopsida</taxon>
        <taxon>eudicotyledons</taxon>
        <taxon>Gunneridae</taxon>
        <taxon>Pentapetalae</taxon>
        <taxon>rosids</taxon>
        <taxon>fabids</taxon>
        <taxon>Rosales</taxon>
        <taxon>Rhamnaceae</taxon>
        <taxon>rhamnoid group</taxon>
        <taxon>Rhamneae</taxon>
        <taxon>Rhamnella</taxon>
    </lineage>
</organism>
<dbReference type="PANTHER" id="PTHR47074:SF11">
    <property type="entry name" value="REVERSE TRANSCRIPTASE-LIKE PROTEIN"/>
    <property type="match status" value="1"/>
</dbReference>
<evidence type="ECO:0000259" key="1">
    <source>
        <dbReference type="Pfam" id="PF13456"/>
    </source>
</evidence>
<gene>
    <name evidence="2" type="ORF">FNV43_RR03876</name>
</gene>
<reference evidence="2" key="1">
    <citation type="submission" date="2020-03" db="EMBL/GenBank/DDBJ databases">
        <title>A high-quality chromosome-level genome assembly of a woody plant with both climbing and erect habits, Rhamnella rubrinervis.</title>
        <authorList>
            <person name="Lu Z."/>
            <person name="Yang Y."/>
            <person name="Zhu X."/>
            <person name="Sun Y."/>
        </authorList>
    </citation>
    <scope>NUCLEOTIDE SEQUENCE</scope>
    <source>
        <strain evidence="2">BYM</strain>
        <tissue evidence="2">Leaf</tissue>
    </source>
</reference>
<dbReference type="GO" id="GO:0003676">
    <property type="term" value="F:nucleic acid binding"/>
    <property type="evidence" value="ECO:0007669"/>
    <property type="project" value="InterPro"/>
</dbReference>
<proteinExistence type="predicted"/>
<accession>A0A8K0HII1</accession>
<dbReference type="EMBL" id="VOIH02000002">
    <property type="protein sequence ID" value="KAF3453436.1"/>
    <property type="molecule type" value="Genomic_DNA"/>
</dbReference>
<keyword evidence="3" id="KW-1185">Reference proteome</keyword>
<sequence>MKNKSYQWNLVCATYESSEEPKKKHTKSLLVVSKIPAAPEAKLIPERNDALFLLSMLVKDRYGGEVAQLKKLPIKQPHVNRVWEDSSPSTDKRKTREVWKPASPGWLKGNFDIAFKDDKIAMAMVIRDDRRRIIHIATKTGEATNPLEAEMKAFVWALEIALTKPWLRIHWSSYPKLLVAEINSSYDPYDWNSRYLTLFCR</sequence>